<dbReference type="EMBL" id="CCKQ01019385">
    <property type="protein sequence ID" value="CDW91400.1"/>
    <property type="molecule type" value="Genomic_DNA"/>
</dbReference>
<keyword evidence="1" id="KW-0175">Coiled coil</keyword>
<dbReference type="InterPro" id="IPR011990">
    <property type="entry name" value="TPR-like_helical_dom_sf"/>
</dbReference>
<evidence type="ECO:0000313" key="2">
    <source>
        <dbReference type="EMBL" id="CDW91400.1"/>
    </source>
</evidence>
<name>A0A078BA65_STYLE</name>
<proteinExistence type="predicted"/>
<feature type="coiled-coil region" evidence="1">
    <location>
        <begin position="191"/>
        <end position="218"/>
    </location>
</feature>
<organism evidence="2 3">
    <name type="scientific">Stylonychia lemnae</name>
    <name type="common">Ciliate</name>
    <dbReference type="NCBI Taxonomy" id="5949"/>
    <lineage>
        <taxon>Eukaryota</taxon>
        <taxon>Sar</taxon>
        <taxon>Alveolata</taxon>
        <taxon>Ciliophora</taxon>
        <taxon>Intramacronucleata</taxon>
        <taxon>Spirotrichea</taxon>
        <taxon>Stichotrichia</taxon>
        <taxon>Sporadotrichida</taxon>
        <taxon>Oxytrichidae</taxon>
        <taxon>Stylonychinae</taxon>
        <taxon>Stylonychia</taxon>
    </lineage>
</organism>
<gene>
    <name evidence="2" type="primary">Contig5930.g6354</name>
    <name evidence="2" type="ORF">STYLEM_20555</name>
</gene>
<sequence>MDKLKEFVGHELFEIYYKLAIEVDNATGEKETALKYLNLCQNQYVKIKGIEDDMVKMKITEIKKQQRQRDKKQALNKALDKESKGDILREKASYKKALNNYKKAIKYSRDVDVETEANCQFKVGKLYYDAFRDYQQAINHLVDFQLLTFLLKFRTDQISKRFQESKKIISGIKKMFQSQTQKLKPPSYPKLMSKEQEIEKLKRIIQELNELVAKLEISKFIEFLLNQYPPKCMNDQNQEEIRSMKNLCFDDKRTRKSLLRVITYYHPDKQPLEDELNLKISTEITKVLNDILRKYN</sequence>
<dbReference type="InParanoid" id="A0A078BA65"/>
<dbReference type="Proteomes" id="UP000039865">
    <property type="component" value="Unassembled WGS sequence"/>
</dbReference>
<keyword evidence="3" id="KW-1185">Reference proteome</keyword>
<evidence type="ECO:0000313" key="3">
    <source>
        <dbReference type="Proteomes" id="UP000039865"/>
    </source>
</evidence>
<reference evidence="2 3" key="1">
    <citation type="submission" date="2014-06" db="EMBL/GenBank/DDBJ databases">
        <authorList>
            <person name="Swart Estienne"/>
        </authorList>
    </citation>
    <scope>NUCLEOTIDE SEQUENCE [LARGE SCALE GENOMIC DNA]</scope>
    <source>
        <strain evidence="2 3">130c</strain>
    </source>
</reference>
<evidence type="ECO:0000256" key="1">
    <source>
        <dbReference type="SAM" id="Coils"/>
    </source>
</evidence>
<dbReference type="SUPFAM" id="SSF48452">
    <property type="entry name" value="TPR-like"/>
    <property type="match status" value="1"/>
</dbReference>
<dbReference type="AlphaFoldDB" id="A0A078BA65"/>
<accession>A0A078BA65</accession>
<protein>
    <submittedName>
        <fullName evidence="2">Uncharacterized protein</fullName>
    </submittedName>
</protein>